<dbReference type="HAMAP" id="MF_00233">
    <property type="entry name" value="LolB"/>
    <property type="match status" value="1"/>
</dbReference>
<protein>
    <recommendedName>
        <fullName evidence="8">Outer-membrane lipoprotein LolB</fullName>
    </recommendedName>
</protein>
<dbReference type="GO" id="GO:0009279">
    <property type="term" value="C:cell outer membrane"/>
    <property type="evidence" value="ECO:0007669"/>
    <property type="project" value="UniProtKB-SubCell"/>
</dbReference>
<evidence type="ECO:0000256" key="6">
    <source>
        <dbReference type="ARBA" id="ARBA00023186"/>
    </source>
</evidence>
<dbReference type="SUPFAM" id="SSF89392">
    <property type="entry name" value="Prokaryotic lipoproteins and lipoprotein localization factors"/>
    <property type="match status" value="1"/>
</dbReference>
<keyword evidence="6" id="KW-0143">Chaperone</keyword>
<dbReference type="Gene3D" id="2.50.20.10">
    <property type="entry name" value="Lipoprotein localisation LolA/LolB/LppX"/>
    <property type="match status" value="1"/>
</dbReference>
<keyword evidence="3" id="KW-0813">Transport</keyword>
<comment type="subcellular location">
    <subcellularLocation>
        <location evidence="1">Cell outer membrane</location>
    </subcellularLocation>
</comment>
<reference evidence="7" key="1">
    <citation type="submission" date="2018-06" db="EMBL/GenBank/DDBJ databases">
        <authorList>
            <person name="Zhirakovskaya E."/>
        </authorList>
    </citation>
    <scope>NUCLEOTIDE SEQUENCE</scope>
</reference>
<dbReference type="EMBL" id="UOFJ01000459">
    <property type="protein sequence ID" value="VAW69779.1"/>
    <property type="molecule type" value="Genomic_DNA"/>
</dbReference>
<comment type="subunit">
    <text evidence="2">Monomer.</text>
</comment>
<dbReference type="AlphaFoldDB" id="A0A3B0Y6J8"/>
<dbReference type="CDD" id="cd16326">
    <property type="entry name" value="LolB"/>
    <property type="match status" value="1"/>
</dbReference>
<dbReference type="NCBIfam" id="TIGR00548">
    <property type="entry name" value="lolB"/>
    <property type="match status" value="1"/>
</dbReference>
<evidence type="ECO:0000256" key="3">
    <source>
        <dbReference type="ARBA" id="ARBA00022448"/>
    </source>
</evidence>
<organism evidence="7">
    <name type="scientific">hydrothermal vent metagenome</name>
    <dbReference type="NCBI Taxonomy" id="652676"/>
    <lineage>
        <taxon>unclassified sequences</taxon>
        <taxon>metagenomes</taxon>
        <taxon>ecological metagenomes</taxon>
    </lineage>
</organism>
<dbReference type="PROSITE" id="PS51257">
    <property type="entry name" value="PROKAR_LIPOPROTEIN"/>
    <property type="match status" value="1"/>
</dbReference>
<sequence length="204" mass="23682">MKFPGFFTLLPAFVLLAGCTVPILKDEVIAKIDWSNQLRANNEIQRWVINGRIAVSNEEDGSQLDYEWKQLSATDYEIRLQAPFGMATVWISGRAQEVSLKTSSGEVFFDSDVDRLMYRLNGWRLPIKGLHYWVRGLPSPQSDYRVPAWDENGMPEVILQDGWRIEFRKHTLISQRFVLPRKVFISRPGEAIEVRLIVRKWSIE</sequence>
<dbReference type="InterPro" id="IPR029046">
    <property type="entry name" value="LolA/LolB/LppX"/>
</dbReference>
<dbReference type="InterPro" id="IPR004565">
    <property type="entry name" value="OM_lipoprot_LolB"/>
</dbReference>
<evidence type="ECO:0000313" key="7">
    <source>
        <dbReference type="EMBL" id="VAW69779.1"/>
    </source>
</evidence>
<gene>
    <name evidence="7" type="ORF">MNBD_GAMMA10-1830</name>
</gene>
<keyword evidence="5" id="KW-0472">Membrane</keyword>
<name>A0A3B0Y6J8_9ZZZZ</name>
<accession>A0A3B0Y6J8</accession>
<evidence type="ECO:0000256" key="2">
    <source>
        <dbReference type="ARBA" id="ARBA00011245"/>
    </source>
</evidence>
<proteinExistence type="inferred from homology"/>
<keyword evidence="4" id="KW-0653">Protein transport</keyword>
<dbReference type="GO" id="GO:0015031">
    <property type="term" value="P:protein transport"/>
    <property type="evidence" value="ECO:0007669"/>
    <property type="project" value="UniProtKB-KW"/>
</dbReference>
<dbReference type="Pfam" id="PF03550">
    <property type="entry name" value="LolB"/>
    <property type="match status" value="1"/>
</dbReference>
<evidence type="ECO:0008006" key="8">
    <source>
        <dbReference type="Google" id="ProtNLM"/>
    </source>
</evidence>
<evidence type="ECO:0000256" key="4">
    <source>
        <dbReference type="ARBA" id="ARBA00022927"/>
    </source>
</evidence>
<evidence type="ECO:0000256" key="5">
    <source>
        <dbReference type="ARBA" id="ARBA00023136"/>
    </source>
</evidence>
<evidence type="ECO:0000256" key="1">
    <source>
        <dbReference type="ARBA" id="ARBA00004442"/>
    </source>
</evidence>